<dbReference type="OrthoDB" id="9807744at2"/>
<feature type="transmembrane region" description="Helical" evidence="1">
    <location>
        <begin position="143"/>
        <end position="169"/>
    </location>
</feature>
<evidence type="ECO:0000313" key="3">
    <source>
        <dbReference type="EMBL" id="RDZ29181.1"/>
    </source>
</evidence>
<dbReference type="Proteomes" id="UP000264492">
    <property type="component" value="Unassembled WGS sequence"/>
</dbReference>
<dbReference type="EMBL" id="QTSU01000001">
    <property type="protein sequence ID" value="RDZ29181.1"/>
    <property type="molecule type" value="Genomic_DNA"/>
</dbReference>
<gene>
    <name evidence="3" type="ORF">DX914_08845</name>
</gene>
<feature type="transmembrane region" description="Helical" evidence="1">
    <location>
        <begin position="330"/>
        <end position="352"/>
    </location>
</feature>
<dbReference type="AlphaFoldDB" id="A0A371K5G1"/>
<feature type="transmembrane region" description="Helical" evidence="1">
    <location>
        <begin position="287"/>
        <end position="309"/>
    </location>
</feature>
<dbReference type="PANTHER" id="PTHR30590:SF2">
    <property type="entry name" value="INNER MEMBRANE PROTEIN"/>
    <property type="match status" value="1"/>
</dbReference>
<dbReference type="Pfam" id="PF04235">
    <property type="entry name" value="DUF418"/>
    <property type="match status" value="1"/>
</dbReference>
<dbReference type="InterPro" id="IPR052529">
    <property type="entry name" value="Bact_Transport_Assoc"/>
</dbReference>
<feature type="transmembrane region" description="Helical" evidence="1">
    <location>
        <begin position="21"/>
        <end position="40"/>
    </location>
</feature>
<feature type="domain" description="DUF418" evidence="2">
    <location>
        <begin position="235"/>
        <end position="397"/>
    </location>
</feature>
<dbReference type="InterPro" id="IPR007349">
    <property type="entry name" value="DUF418"/>
</dbReference>
<evidence type="ECO:0000259" key="2">
    <source>
        <dbReference type="Pfam" id="PF04235"/>
    </source>
</evidence>
<dbReference type="PANTHER" id="PTHR30590">
    <property type="entry name" value="INNER MEMBRANE PROTEIN"/>
    <property type="match status" value="1"/>
</dbReference>
<keyword evidence="1" id="KW-1133">Transmembrane helix</keyword>
<dbReference type="RefSeq" id="WP_115858619.1">
    <property type="nucleotide sequence ID" value="NZ_QTSU01000001.1"/>
</dbReference>
<name>A0A371K5G1_9GAMM</name>
<organism evidence="3 4">
    <name type="scientific">Lysobacter silvisoli</name>
    <dbReference type="NCBI Taxonomy" id="2293254"/>
    <lineage>
        <taxon>Bacteria</taxon>
        <taxon>Pseudomonadati</taxon>
        <taxon>Pseudomonadota</taxon>
        <taxon>Gammaproteobacteria</taxon>
        <taxon>Lysobacterales</taxon>
        <taxon>Lysobacteraceae</taxon>
        <taxon>Lysobacter</taxon>
    </lineage>
</organism>
<feature type="transmembrane region" description="Helical" evidence="1">
    <location>
        <begin position="214"/>
        <end position="237"/>
    </location>
</feature>
<keyword evidence="1" id="KW-0472">Membrane</keyword>
<reference evidence="3 4" key="1">
    <citation type="submission" date="2018-08" db="EMBL/GenBank/DDBJ databases">
        <title>Lysobacter sp. zong2l5, whole genome shotgun sequence.</title>
        <authorList>
            <person name="Zhang X."/>
            <person name="Feng G."/>
            <person name="Zhu H."/>
        </authorList>
    </citation>
    <scope>NUCLEOTIDE SEQUENCE [LARGE SCALE GENOMIC DNA]</scope>
    <source>
        <strain evidence="4">zong2l5</strain>
    </source>
</reference>
<feature type="transmembrane region" description="Helical" evidence="1">
    <location>
        <begin position="60"/>
        <end position="83"/>
    </location>
</feature>
<keyword evidence="4" id="KW-1185">Reference proteome</keyword>
<accession>A0A371K5G1</accession>
<feature type="transmembrane region" description="Helical" evidence="1">
    <location>
        <begin position="249"/>
        <end position="267"/>
    </location>
</feature>
<feature type="transmembrane region" description="Helical" evidence="1">
    <location>
        <begin position="358"/>
        <end position="379"/>
    </location>
</feature>
<sequence>MTAFSPLPAADRLHALDAVRGIALLGIWLMNVESFTTSMLDAGSGIDPGQGLADRLADGFVYLFVQGKFWTLFALLFGMGFAVMSQRAQAAGAAFGPIYLRRSLGLLAIGLLHAILLWSGDVLVCYALAAFGLLALRHAPLGALWPIGLLTHLSLVMMLLLASVAMAFAGSIMAAASDASADLSLRKDEIAAYAQGSYAQATMMRLRYFYEQTLATLIVFVPMAWGLFAVGSWFVRSGAIAEPESHPRLYRWLLWGAGPLGLAITLAGMAVDSEPILVGPGVRGSDLFAATLQMAGAPLMSLAYLAWIVGALQRGARWPLWFAPAGRMALTLYLMQSLIGTLVFYGYGLGWWGQVPRAVQVLGVCVLFALQLAFARLWFLRFRYGPVEWLWRWFTYARRPEWVRA</sequence>
<feature type="transmembrane region" description="Helical" evidence="1">
    <location>
        <begin position="104"/>
        <end position="131"/>
    </location>
</feature>
<comment type="caution">
    <text evidence="3">The sequence shown here is derived from an EMBL/GenBank/DDBJ whole genome shotgun (WGS) entry which is preliminary data.</text>
</comment>
<protein>
    <submittedName>
        <fullName evidence="3">DUF418 domain-containing protein</fullName>
    </submittedName>
</protein>
<evidence type="ECO:0000256" key="1">
    <source>
        <dbReference type="SAM" id="Phobius"/>
    </source>
</evidence>
<proteinExistence type="predicted"/>
<keyword evidence="1" id="KW-0812">Transmembrane</keyword>
<evidence type="ECO:0000313" key="4">
    <source>
        <dbReference type="Proteomes" id="UP000264492"/>
    </source>
</evidence>